<dbReference type="EMBL" id="LCTZ01000002">
    <property type="protein sequence ID" value="KQC30317.1"/>
    <property type="molecule type" value="Genomic_DNA"/>
</dbReference>
<proteinExistence type="predicted"/>
<dbReference type="Proteomes" id="UP000050827">
    <property type="component" value="Unassembled WGS sequence"/>
</dbReference>
<gene>
    <name evidence="2" type="ORF">AAY42_10825</name>
</gene>
<dbReference type="RefSeq" id="WP_055395079.1">
    <property type="nucleotide sequence ID" value="NZ_LCTZ01000002.1"/>
</dbReference>
<keyword evidence="1" id="KW-0472">Membrane</keyword>
<feature type="transmembrane region" description="Helical" evidence="1">
    <location>
        <begin position="381"/>
        <end position="399"/>
    </location>
</feature>
<comment type="caution">
    <text evidence="2">The sequence shown here is derived from an EMBL/GenBank/DDBJ whole genome shotgun (WGS) entry which is preliminary data.</text>
</comment>
<evidence type="ECO:0000313" key="3">
    <source>
        <dbReference type="Proteomes" id="UP000050827"/>
    </source>
</evidence>
<reference evidence="2 3" key="1">
    <citation type="submission" date="2015-04" db="EMBL/GenBank/DDBJ databases">
        <title>Complete genome of flavobacterium.</title>
        <authorList>
            <person name="Kwon Y.M."/>
            <person name="Kim S.-J."/>
        </authorList>
    </citation>
    <scope>NUCLEOTIDE SEQUENCE [LARGE SCALE GENOMIC DNA]</scope>
    <source>
        <strain evidence="2 3">DK169</strain>
    </source>
</reference>
<organism evidence="2 3">
    <name type="scientific">Flagellimonas eckloniae</name>
    <dbReference type="NCBI Taxonomy" id="346185"/>
    <lineage>
        <taxon>Bacteria</taxon>
        <taxon>Pseudomonadati</taxon>
        <taxon>Bacteroidota</taxon>
        <taxon>Flavobacteriia</taxon>
        <taxon>Flavobacteriales</taxon>
        <taxon>Flavobacteriaceae</taxon>
        <taxon>Flagellimonas</taxon>
    </lineage>
</organism>
<keyword evidence="1" id="KW-1133">Transmembrane helix</keyword>
<dbReference type="AlphaFoldDB" id="A0A0Q0WXU6"/>
<evidence type="ECO:0000256" key="1">
    <source>
        <dbReference type="SAM" id="Phobius"/>
    </source>
</evidence>
<evidence type="ECO:0000313" key="2">
    <source>
        <dbReference type="EMBL" id="KQC30317.1"/>
    </source>
</evidence>
<protein>
    <submittedName>
        <fullName evidence="2">Uncharacterized protein</fullName>
    </submittedName>
</protein>
<dbReference type="OrthoDB" id="965965at2"/>
<sequence>MNIINAIEQNLGLFMKGVKPFILKDNENEITEFHFSIDELGFDFQFVLKNAAKPIVIEISIKPKHNSLNDNSLILTNGNELSVFLENTLGREVCIEKISIEGFIQPRSNLTNITAEGDGSFKNLNIDNTESHSVEIKNLDRVNIRQGIFAVVGIQNVNNINLGTISGRSDTNKISIQSGKVSELIINELKGKIELNFIELLDGKIMNSNIKSFKSNLTSFDTIEYFNNKIDVLEIKEPNTSGGKGEIKFHKTQVKDLILFNMIVDGLQEFKIFKSSFLSKKRQVKKQVSFYVEDSNFRPEKIDVTEVEWNYRGLKMSPDYPEGKRRFINMLKNYYQENDDVLNTQLMNSFERKWYFQNYKKSFPLRMASISNNFGLSITKPLLWILFLILIQCIILLSLSGDCYPHLIEKWGVFFNLINPAHKTSVFLDVFDGRCTPNLLYENILYALDNLNRILIGYFIFQFASAFRYKYRLK</sequence>
<keyword evidence="1" id="KW-0812">Transmembrane</keyword>
<name>A0A0Q0WXU6_9FLAO</name>
<accession>A0A0Q0WXU6</accession>
<keyword evidence="3" id="KW-1185">Reference proteome</keyword>